<keyword evidence="5" id="KW-1185">Reference proteome</keyword>
<organism evidence="4 5">
    <name type="scientific">Alicyclobacillus fodiniaquatilis</name>
    <dbReference type="NCBI Taxonomy" id="1661150"/>
    <lineage>
        <taxon>Bacteria</taxon>
        <taxon>Bacillati</taxon>
        <taxon>Bacillota</taxon>
        <taxon>Bacilli</taxon>
        <taxon>Bacillales</taxon>
        <taxon>Alicyclobacillaceae</taxon>
        <taxon>Alicyclobacillus</taxon>
    </lineage>
</organism>
<dbReference type="SUPFAM" id="SSF101386">
    <property type="entry name" value="all-alpha NTP pyrophosphatases"/>
    <property type="match status" value="2"/>
</dbReference>
<keyword evidence="1" id="KW-0175">Coiled coil</keyword>
<feature type="domain" description="NTP pyrophosphohydrolase MazG-like" evidence="3">
    <location>
        <begin position="255"/>
        <end position="328"/>
    </location>
</feature>
<dbReference type="InterPro" id="IPR014777">
    <property type="entry name" value="4pyrrole_Mease_sub1"/>
</dbReference>
<dbReference type="NCBIfam" id="TIGR00444">
    <property type="entry name" value="mazG"/>
    <property type="match status" value="1"/>
</dbReference>
<dbReference type="InterPro" id="IPR035013">
    <property type="entry name" value="YabN_N"/>
</dbReference>
<evidence type="ECO:0000259" key="3">
    <source>
        <dbReference type="Pfam" id="PF03819"/>
    </source>
</evidence>
<keyword evidence="4" id="KW-0378">Hydrolase</keyword>
<evidence type="ECO:0000313" key="5">
    <source>
        <dbReference type="Proteomes" id="UP001597079"/>
    </source>
</evidence>
<feature type="domain" description="NTP pyrophosphohydrolase MazG-like" evidence="3">
    <location>
        <begin position="393"/>
        <end position="457"/>
    </location>
</feature>
<dbReference type="RefSeq" id="WP_377941066.1">
    <property type="nucleotide sequence ID" value="NZ_JBHUCX010000008.1"/>
</dbReference>
<accession>A0ABW4JC25</accession>
<dbReference type="CDD" id="cd11529">
    <property type="entry name" value="NTP-PPase_MazG_Cterm"/>
    <property type="match status" value="1"/>
</dbReference>
<dbReference type="PANTHER" id="PTHR30522">
    <property type="entry name" value="NUCLEOSIDE TRIPHOSPHATE PYROPHOSPHOHYDROLASE"/>
    <property type="match status" value="1"/>
</dbReference>
<dbReference type="EMBL" id="JBHUCX010000008">
    <property type="protein sequence ID" value="MFD1673609.1"/>
    <property type="molecule type" value="Genomic_DNA"/>
</dbReference>
<dbReference type="CDD" id="cd11723">
    <property type="entry name" value="YabN_N_like"/>
    <property type="match status" value="1"/>
</dbReference>
<evidence type="ECO:0000256" key="1">
    <source>
        <dbReference type="SAM" id="Coils"/>
    </source>
</evidence>
<feature type="coiled-coil region" evidence="1">
    <location>
        <begin position="388"/>
        <end position="415"/>
    </location>
</feature>
<dbReference type="EC" id="3.6.1.9" evidence="4"/>
<reference evidence="5" key="1">
    <citation type="journal article" date="2019" name="Int. J. Syst. Evol. Microbiol.">
        <title>The Global Catalogue of Microorganisms (GCM) 10K type strain sequencing project: providing services to taxonomists for standard genome sequencing and annotation.</title>
        <authorList>
            <consortium name="The Broad Institute Genomics Platform"/>
            <consortium name="The Broad Institute Genome Sequencing Center for Infectious Disease"/>
            <person name="Wu L."/>
            <person name="Ma J."/>
        </authorList>
    </citation>
    <scope>NUCLEOTIDE SEQUENCE [LARGE SCALE GENOMIC DNA]</scope>
    <source>
        <strain evidence="5">CGMCC 1.12286</strain>
    </source>
</reference>
<evidence type="ECO:0000313" key="4">
    <source>
        <dbReference type="EMBL" id="MFD1673609.1"/>
    </source>
</evidence>
<dbReference type="Gene3D" id="1.10.287.1080">
    <property type="entry name" value="MazG-like"/>
    <property type="match status" value="2"/>
</dbReference>
<dbReference type="NCBIfam" id="NF007113">
    <property type="entry name" value="PRK09562.1"/>
    <property type="match status" value="1"/>
</dbReference>
<gene>
    <name evidence="4" type="primary">mazG</name>
    <name evidence="4" type="ORF">ACFSB2_02655</name>
</gene>
<dbReference type="PANTHER" id="PTHR30522:SF0">
    <property type="entry name" value="NUCLEOSIDE TRIPHOSPHATE PYROPHOSPHOHYDROLASE"/>
    <property type="match status" value="1"/>
</dbReference>
<comment type="caution">
    <text evidence="4">The sequence shown here is derived from an EMBL/GenBank/DDBJ whole genome shotgun (WGS) entry which is preliminary data.</text>
</comment>
<dbReference type="SUPFAM" id="SSF53790">
    <property type="entry name" value="Tetrapyrrole methylase"/>
    <property type="match status" value="1"/>
</dbReference>
<dbReference type="InterPro" id="IPR011551">
    <property type="entry name" value="NTP_PyrPHydrolase_MazG"/>
</dbReference>
<dbReference type="InterPro" id="IPR048015">
    <property type="entry name" value="NTP-PPase_MazG-like_N"/>
</dbReference>
<name>A0ABW4JC25_9BACL</name>
<dbReference type="InterPro" id="IPR048011">
    <property type="entry name" value="NTP-PPase_MazG-like_C"/>
</dbReference>
<dbReference type="Gene3D" id="3.40.1010.10">
    <property type="entry name" value="Cobalt-precorrin-4 Transmethylase, Domain 1"/>
    <property type="match status" value="1"/>
</dbReference>
<dbReference type="InterPro" id="IPR004518">
    <property type="entry name" value="MazG-like_dom"/>
</dbReference>
<dbReference type="CDD" id="cd11528">
    <property type="entry name" value="NTP-PPase_MazG_Nterm"/>
    <property type="match status" value="1"/>
</dbReference>
<dbReference type="Pfam" id="PF03819">
    <property type="entry name" value="MazG"/>
    <property type="match status" value="2"/>
</dbReference>
<dbReference type="Proteomes" id="UP001597079">
    <property type="component" value="Unassembled WGS sequence"/>
</dbReference>
<dbReference type="InterPro" id="IPR000878">
    <property type="entry name" value="4pyrrol_Mease"/>
</dbReference>
<protein>
    <submittedName>
        <fullName evidence="4">Nucleoside triphosphate pyrophosphohydrolase</fullName>
        <ecNumber evidence="4">3.6.1.9</ecNumber>
    </submittedName>
</protein>
<dbReference type="GO" id="GO:0047429">
    <property type="term" value="F:nucleoside triphosphate diphosphatase activity"/>
    <property type="evidence" value="ECO:0007669"/>
    <property type="project" value="UniProtKB-EC"/>
</dbReference>
<feature type="domain" description="Tetrapyrrole methylase" evidence="2">
    <location>
        <begin position="4"/>
        <end position="206"/>
    </location>
</feature>
<dbReference type="Pfam" id="PF00590">
    <property type="entry name" value="TP_methylase"/>
    <property type="match status" value="1"/>
</dbReference>
<proteinExistence type="predicted"/>
<sequence length="492" mass="54716">MAVIHIVGLGPGDKTGLPMGTYQLLKSGLPVVLRTCFHPVVAQLESEGLTYTSFDHLYENGEAFEEIYAAMANALVTQAKANGDLIYAVPGHPLVAEQSVQNLLQAEIPGVEVNIGPGQSFLDVTAARLRIDPIDGLLLLDGTSLTDAALNAHVHTLIAQVYQTSIAAEVKLTLMEVYPDDYEITVLRAVAVEGQERIVQIPLYELDRLDWIDHLTTVYVPPLQSREQLVRDPWQAVQIVRDLRAPDGCPWDREQTHESLRKYVLEEAYEVASAIDEQDWDHLCEELGDLLLQVLLHAQIAEEYGEFTVRDVFSELSTKLIRRHPHVFASSVATDVTDANALWDAVKRAEKEEEAESPSLMAGVKMAGPALMVAADVQKAAAKVGFDFKQVKDVLEKIKEEMNELEAELATQPHQRAVEEELGDLLFSCVNLARFFKCDAEALLMQATRKFTARFEQVEMQVKSSGKNWGAFTSEALDVLWNQAKIALMRKN</sequence>
<dbReference type="InterPro" id="IPR024180">
    <property type="entry name" value="Tetrapyrrole_Mease/MazG_pred"/>
</dbReference>
<evidence type="ECO:0000259" key="2">
    <source>
        <dbReference type="Pfam" id="PF00590"/>
    </source>
</evidence>
<dbReference type="PIRSF" id="PIRSF002845">
    <property type="entry name" value="Ttrprl_mtas_MazG"/>
    <property type="match status" value="1"/>
</dbReference>
<dbReference type="InterPro" id="IPR035996">
    <property type="entry name" value="4pyrrol_Methylase_sf"/>
</dbReference>